<evidence type="ECO:0000313" key="2">
    <source>
        <dbReference type="EMBL" id="MBW61283.1"/>
    </source>
</evidence>
<dbReference type="AlphaFoldDB" id="A0A2M4C7I6"/>
<evidence type="ECO:0000256" key="1">
    <source>
        <dbReference type="SAM" id="SignalP"/>
    </source>
</evidence>
<sequence>MQYLTALFFSVLLFGLKCWPERTVLVVDILCHSLRQLLFGNTTTTGSCRRNGRESPGSPTEIIQMPSGRWGGARRANATPFTLDFRALSFRWTPKLLLLLLLKGWPTISCGDTGDRW</sequence>
<accession>A0A2M4C7I6</accession>
<name>A0A2M4C7I6_9DIPT</name>
<reference evidence="2" key="1">
    <citation type="submission" date="2018-01" db="EMBL/GenBank/DDBJ databases">
        <title>An insight into the sialome of Amazonian anophelines.</title>
        <authorList>
            <person name="Ribeiro J.M."/>
            <person name="Scarpassa V."/>
            <person name="Calvo E."/>
        </authorList>
    </citation>
    <scope>NUCLEOTIDE SEQUENCE</scope>
    <source>
        <tissue evidence="2">Salivary glands</tissue>
    </source>
</reference>
<feature type="chain" id="PRO_5014901990" evidence="1">
    <location>
        <begin position="19"/>
        <end position="117"/>
    </location>
</feature>
<protein>
    <submittedName>
        <fullName evidence="2">Putative secreted protein</fullName>
    </submittedName>
</protein>
<feature type="signal peptide" evidence="1">
    <location>
        <begin position="1"/>
        <end position="18"/>
    </location>
</feature>
<proteinExistence type="predicted"/>
<organism evidence="2">
    <name type="scientific">Anopheles marajoara</name>
    <dbReference type="NCBI Taxonomy" id="58244"/>
    <lineage>
        <taxon>Eukaryota</taxon>
        <taxon>Metazoa</taxon>
        <taxon>Ecdysozoa</taxon>
        <taxon>Arthropoda</taxon>
        <taxon>Hexapoda</taxon>
        <taxon>Insecta</taxon>
        <taxon>Pterygota</taxon>
        <taxon>Neoptera</taxon>
        <taxon>Endopterygota</taxon>
        <taxon>Diptera</taxon>
        <taxon>Nematocera</taxon>
        <taxon>Culicoidea</taxon>
        <taxon>Culicidae</taxon>
        <taxon>Anophelinae</taxon>
        <taxon>Anopheles</taxon>
    </lineage>
</organism>
<dbReference type="EMBL" id="GGFJ01012142">
    <property type="protein sequence ID" value="MBW61283.1"/>
    <property type="molecule type" value="Transcribed_RNA"/>
</dbReference>
<keyword evidence="1" id="KW-0732">Signal</keyword>